<proteinExistence type="predicted"/>
<feature type="compositionally biased region" description="Basic and acidic residues" evidence="1">
    <location>
        <begin position="735"/>
        <end position="744"/>
    </location>
</feature>
<dbReference type="Gene3D" id="3.40.50.1110">
    <property type="entry name" value="SGNH hydrolase"/>
    <property type="match status" value="1"/>
</dbReference>
<dbReference type="InterPro" id="IPR056400">
    <property type="entry name" value="CSDE1"/>
</dbReference>
<feature type="region of interest" description="Disordered" evidence="1">
    <location>
        <begin position="1107"/>
        <end position="1155"/>
    </location>
</feature>
<feature type="compositionally biased region" description="Basic and acidic residues" evidence="1">
    <location>
        <begin position="1468"/>
        <end position="1481"/>
    </location>
</feature>
<feature type="compositionally biased region" description="Polar residues" evidence="1">
    <location>
        <begin position="1333"/>
        <end position="1342"/>
    </location>
</feature>
<feature type="region of interest" description="Disordered" evidence="1">
    <location>
        <begin position="1323"/>
        <end position="1344"/>
    </location>
</feature>
<dbReference type="Bgee" id="ENSSSAG00000064135">
    <property type="expression patterns" value="Expressed in semen and 26 other cell types or tissues"/>
</dbReference>
<feature type="compositionally biased region" description="Basic and acidic residues" evidence="1">
    <location>
        <begin position="1500"/>
        <end position="1510"/>
    </location>
</feature>
<feature type="compositionally biased region" description="Basic and acidic residues" evidence="1">
    <location>
        <begin position="780"/>
        <end position="790"/>
    </location>
</feature>
<feature type="region of interest" description="Disordered" evidence="1">
    <location>
        <begin position="179"/>
        <end position="221"/>
    </location>
</feature>
<feature type="compositionally biased region" description="Basic and acidic residues" evidence="1">
    <location>
        <begin position="1194"/>
        <end position="1209"/>
    </location>
</feature>
<evidence type="ECO:0000256" key="1">
    <source>
        <dbReference type="SAM" id="MobiDB-lite"/>
    </source>
</evidence>
<sequence>MGRGGGRKRGKGNGPPPFDMGPRVPDPFDMGPGWCGPPGSFGPFHGGPGPHSNFMGDPMMHGPMPPEYHGYGPGYGPMGPGGPMDGCFDGPPMDGPGFGYGPGMPGPYDPMMCNGPGPMPPGIPPPGIPPLDMPLMVPPPVDNPVFSSPWQNEPVPTTASPPTETTVVPDVWGLCLGSEVLQLDPPQTDEQKTKDSKKDKKAGQKKSYNDKPPPPGRSKGVISFIGPTYGYIERDDLNKYSFTFDAFLGVPKNMIPGVRVHFTAYKEKPGAKPKPGQIEANIDGMSRALLYSEKDYTITLLQGDHVTFNLLTDIVTQKIRATNIRPQTPQTFKITGEKREVGVIKSVKGGSGTIMAANQNNLPFETTENMSVTELTIMDEVDFTVVTIKNKEKAIRVRKLNECSVTLEETMEKIVEDPAGKDKWMPVAPVEEVLLQRTVVFEDISTAQHAGTVLKVSNKQQEQGLLEALVGGTQKQLLFGAADVLTEATMLVGDKVHFNISTNRETKEERAINVEILSETFEESTERRRTGEVVQAGDLSGTIKCHQSPQLLFFHLTEVMEEKKLDISEKVKFSVISLETAEGGNQAIRIKRLIDSVLTPVLTAMPKLRGVAAREKKMTIKLMRDPNDLIKGTGVEVENKDEDPTNDKPASEKSIKMKSVINILRSKPVGSGSGGKDSDSSQRRYGRRSPSLDQFDRVKKRRSTSRERKEWGGRCRYRRSRSMSRGRERNRRQSHSLERKDYNHRSGSKKRTSSKRSRSKERDGSSQRSSKNDSSSVSRSPDRMNDELERKKRELEELNELIYRKRAIVAMEKHGGVPNFFSEVKPREKTCFDYNHGMAELPPQPKPPTDIKPKCILKKRSDHVAGPLFPIQTELFKAQPLDQRLVEQYGYDVETPYKPHSAQPPYTQTSSQKSYYEHSLAGHPVPDLSTKYDPYEQTSREHPSQPSPVRQTPLDPHSSNRPPIRESQEKNPNLNTQLARFLNTLNKGVDAGLLSAMVKESQEEIAGIQEDSSILQKPYCKFLDRGDEDQYRDDPCTEEEPECPHRGFIRERVKNSDYDNSRNEDWLLPHERAIQEGGGFPGILGMMSHSKLLGEPERVEEEDFLYGGKAPAAAEKERCEKPGRSDRYRDNKRSCSARVPVEETREQESREQTQHFDKIKSLLQAIGLNLDTSEVTELADRTQERPYGTKSSKHSSDSSERETKHSSRRGDRHWHRTTDDSDSKLFRSAKPFRSSQREVYLSPQDTSEYGGFLDPEEEAALERARQMQSLTRTVSVLPPTPSSQPGTSYSTTQWNCPEKTQPITPKSWPSKGCSTNYLLSLPPGSSGPPEQISPVSSMTNTPDVPAGQQAAGVYTFTSPMGQSPDLLTALPSSTHYGQPSSPMIPFAKTQFTQLLNQVTISNSTRDVLSQILQVTNQSRCLKVIETVKSVSGAQQDSPRQNITIPLQIKTQSPDSAGGQPSPPPQSPETRHPPVTEDDIKAKQKKRLEQFNLRMRRKNQERKNDTRDTRKNTTGKIPKVTFANTEPRNVWICGHSLIYWAEMRAKSPEIGMQLGMDPSSVRVWWKGTQGMTWAQLLPQLDQLKIKWPKPDVVILHLGGNDLGTQSPEALMSSVKKDLTSMRSIFPQCRLVWSDILPRMSWRQTEDSEAVDNVRAAINRRAHAIIAELGGTALTHENITCCSDAGLYRPDGVHLSGKGIDTFNLNLQDFLEKWETEANDVPEMT</sequence>
<dbReference type="Pfam" id="PF23456">
    <property type="entry name" value="CSDE1"/>
    <property type="match status" value="1"/>
</dbReference>
<protein>
    <submittedName>
        <fullName evidence="4">Uncharacterized protein si:dkeyp-121d4.3 isoform X2</fullName>
    </submittedName>
</protein>
<feature type="region of interest" description="Disordered" evidence="1">
    <location>
        <begin position="1450"/>
        <end position="1514"/>
    </location>
</feature>
<dbReference type="InterPro" id="IPR012340">
    <property type="entry name" value="NA-bd_OB-fold"/>
</dbReference>
<feature type="region of interest" description="Disordered" evidence="1">
    <location>
        <begin position="895"/>
        <end position="973"/>
    </location>
</feature>
<feature type="compositionally biased region" description="Basic residues" evidence="1">
    <location>
        <begin position="715"/>
        <end position="734"/>
    </location>
</feature>
<feature type="compositionally biased region" description="Basic and acidic residues" evidence="1">
    <location>
        <begin position="189"/>
        <end position="202"/>
    </location>
</feature>
<dbReference type="Proteomes" id="UP001652741">
    <property type="component" value="Chromosome ssa18"/>
</dbReference>
<feature type="region of interest" description="Disordered" evidence="1">
    <location>
        <begin position="1271"/>
        <end position="1308"/>
    </location>
</feature>
<feature type="region of interest" description="Disordered" evidence="1">
    <location>
        <begin position="631"/>
        <end position="790"/>
    </location>
</feature>
<evidence type="ECO:0000313" key="4">
    <source>
        <dbReference type="RefSeq" id="XP_014009553.2"/>
    </source>
</evidence>
<evidence type="ECO:0000313" key="3">
    <source>
        <dbReference type="Proteomes" id="UP001652741"/>
    </source>
</evidence>
<accession>A0A1S3N241</accession>
<feature type="compositionally biased region" description="Low complexity" evidence="1">
    <location>
        <begin position="766"/>
        <end position="779"/>
    </location>
</feature>
<dbReference type="PANTHER" id="PTHR12913:SF3">
    <property type="entry name" value="SI:DKEYP-121D4.3"/>
    <property type="match status" value="1"/>
</dbReference>
<feature type="compositionally biased region" description="Basic and acidic residues" evidence="1">
    <location>
        <begin position="1140"/>
        <end position="1155"/>
    </location>
</feature>
<dbReference type="SUPFAM" id="SSF52266">
    <property type="entry name" value="SGNH hydrolase"/>
    <property type="match status" value="1"/>
</dbReference>
<feature type="compositionally biased region" description="Polar residues" evidence="1">
    <location>
        <begin position="1283"/>
        <end position="1295"/>
    </location>
</feature>
<feature type="compositionally biased region" description="Basic residues" evidence="1">
    <location>
        <begin position="1"/>
        <end position="11"/>
    </location>
</feature>
<dbReference type="InterPro" id="IPR036514">
    <property type="entry name" value="SGNH_hydro_sf"/>
</dbReference>
<feature type="compositionally biased region" description="Basic and acidic residues" evidence="1">
    <location>
        <begin position="704"/>
        <end position="713"/>
    </location>
</feature>
<name>A0A1S3N241_SALSA</name>
<evidence type="ECO:0000259" key="2">
    <source>
        <dbReference type="Pfam" id="PF23456"/>
    </source>
</evidence>
<feature type="region of interest" description="Disordered" evidence="1">
    <location>
        <begin position="1178"/>
        <end position="1251"/>
    </location>
</feature>
<keyword evidence="3" id="KW-1185">Reference proteome</keyword>
<organism evidence="3 4">
    <name type="scientific">Salmo salar</name>
    <name type="common">Atlantic salmon</name>
    <dbReference type="NCBI Taxonomy" id="8030"/>
    <lineage>
        <taxon>Eukaryota</taxon>
        <taxon>Metazoa</taxon>
        <taxon>Chordata</taxon>
        <taxon>Craniata</taxon>
        <taxon>Vertebrata</taxon>
        <taxon>Euteleostomi</taxon>
        <taxon>Actinopterygii</taxon>
        <taxon>Neopterygii</taxon>
        <taxon>Teleostei</taxon>
        <taxon>Protacanthopterygii</taxon>
        <taxon>Salmoniformes</taxon>
        <taxon>Salmonidae</taxon>
        <taxon>Salmoninae</taxon>
        <taxon>Salmo</taxon>
    </lineage>
</organism>
<feature type="compositionally biased region" description="Polar residues" evidence="1">
    <location>
        <begin position="904"/>
        <end position="914"/>
    </location>
</feature>
<dbReference type="PANTHER" id="PTHR12913">
    <property type="entry name" value="UNR PROTEIN N-RAS UPSTREAM GENE PROTEIN"/>
    <property type="match status" value="1"/>
</dbReference>
<feature type="domain" description="Cold shock" evidence="2">
    <location>
        <begin position="462"/>
        <end position="517"/>
    </location>
</feature>
<feature type="compositionally biased region" description="Basic and acidic residues" evidence="1">
    <location>
        <begin position="1114"/>
        <end position="1133"/>
    </location>
</feature>
<feature type="region of interest" description="Disordered" evidence="1">
    <location>
        <begin position="1"/>
        <end position="50"/>
    </location>
</feature>
<gene>
    <name evidence="4" type="primary">si:dkeyp-121d4.3</name>
</gene>
<feature type="compositionally biased region" description="Basic and acidic residues" evidence="1">
    <location>
        <begin position="1216"/>
        <end position="1225"/>
    </location>
</feature>
<dbReference type="GeneID" id="106576728"/>
<dbReference type="Gene3D" id="2.40.50.140">
    <property type="entry name" value="Nucleic acid-binding proteins"/>
    <property type="match status" value="3"/>
</dbReference>
<dbReference type="CDD" id="cd00229">
    <property type="entry name" value="SGNH_hydrolase"/>
    <property type="match status" value="1"/>
</dbReference>
<feature type="compositionally biased region" description="Basic and acidic residues" evidence="1">
    <location>
        <begin position="642"/>
        <end position="655"/>
    </location>
</feature>
<dbReference type="RefSeq" id="XP_014009553.2">
    <property type="nucleotide sequence ID" value="XM_014154078.2"/>
</dbReference>
<feature type="compositionally biased region" description="Basic residues" evidence="1">
    <location>
        <begin position="746"/>
        <end position="759"/>
    </location>
</feature>
<reference evidence="4" key="1">
    <citation type="submission" date="2025-08" db="UniProtKB">
        <authorList>
            <consortium name="RefSeq"/>
        </authorList>
    </citation>
    <scope>IDENTIFICATION</scope>
</reference>